<reference evidence="2" key="1">
    <citation type="journal article" date="2019" name="Sci. Rep.">
        <title>Draft genome of Tanacetum cinerariifolium, the natural source of mosquito coil.</title>
        <authorList>
            <person name="Yamashiro T."/>
            <person name="Shiraishi A."/>
            <person name="Satake H."/>
            <person name="Nakayama K."/>
        </authorList>
    </citation>
    <scope>NUCLEOTIDE SEQUENCE</scope>
</reference>
<feature type="non-terminal residue" evidence="2">
    <location>
        <position position="122"/>
    </location>
</feature>
<comment type="caution">
    <text evidence="2">The sequence shown here is derived from an EMBL/GenBank/DDBJ whole genome shotgun (WGS) entry which is preliminary data.</text>
</comment>
<feature type="non-terminal residue" evidence="2">
    <location>
        <position position="1"/>
    </location>
</feature>
<dbReference type="AlphaFoldDB" id="A0A699TVK1"/>
<evidence type="ECO:0000256" key="1">
    <source>
        <dbReference type="SAM" id="Coils"/>
    </source>
</evidence>
<accession>A0A699TVK1</accession>
<keyword evidence="1" id="KW-0175">Coiled coil</keyword>
<organism evidence="2">
    <name type="scientific">Tanacetum cinerariifolium</name>
    <name type="common">Dalmatian daisy</name>
    <name type="synonym">Chrysanthemum cinerariifolium</name>
    <dbReference type="NCBI Taxonomy" id="118510"/>
    <lineage>
        <taxon>Eukaryota</taxon>
        <taxon>Viridiplantae</taxon>
        <taxon>Streptophyta</taxon>
        <taxon>Embryophyta</taxon>
        <taxon>Tracheophyta</taxon>
        <taxon>Spermatophyta</taxon>
        <taxon>Magnoliopsida</taxon>
        <taxon>eudicotyledons</taxon>
        <taxon>Gunneridae</taxon>
        <taxon>Pentapetalae</taxon>
        <taxon>asterids</taxon>
        <taxon>campanulids</taxon>
        <taxon>Asterales</taxon>
        <taxon>Asteraceae</taxon>
        <taxon>Asteroideae</taxon>
        <taxon>Anthemideae</taxon>
        <taxon>Anthemidinae</taxon>
        <taxon>Tanacetum</taxon>
    </lineage>
</organism>
<proteinExistence type="predicted"/>
<protein>
    <submittedName>
        <fullName evidence="2">Uncharacterized protein</fullName>
    </submittedName>
</protein>
<name>A0A699TVK1_TANCI</name>
<feature type="coiled-coil region" evidence="1">
    <location>
        <begin position="25"/>
        <end position="66"/>
    </location>
</feature>
<sequence length="122" mass="13876">RREAENTIPKGINESYVEEEEDHWRKRMEQRLLAQEDSVRDLHNRVGSLEENVKKLDNELSDAVSRLKKPSSPPVFQDDHFFGPESTSFIRRNLSSSAAAAASTLSSPFKKTAEDLDDFLGK</sequence>
<evidence type="ECO:0000313" key="2">
    <source>
        <dbReference type="EMBL" id="GFD13893.1"/>
    </source>
</evidence>
<dbReference type="EMBL" id="BKCJ011275565">
    <property type="protein sequence ID" value="GFD13893.1"/>
    <property type="molecule type" value="Genomic_DNA"/>
</dbReference>
<gene>
    <name evidence="2" type="ORF">Tci_885862</name>
</gene>